<keyword evidence="1" id="KW-0175">Coiled coil</keyword>
<dbReference type="PANTHER" id="PTHR33233:SF14">
    <property type="entry name" value="ENDONUCLEASE_EXONUCLEASE_PHOSPHATASE"/>
    <property type="match status" value="1"/>
</dbReference>
<feature type="domain" description="DUF4283" evidence="3">
    <location>
        <begin position="117"/>
        <end position="197"/>
    </location>
</feature>
<evidence type="ECO:0000313" key="4">
    <source>
        <dbReference type="EMBL" id="KAJ8441481.1"/>
    </source>
</evidence>
<dbReference type="PANTHER" id="PTHR33233">
    <property type="entry name" value="ENDONUCLEASE/EXONUCLEASE/PHOSPHATASE"/>
    <property type="match status" value="1"/>
</dbReference>
<evidence type="ECO:0000313" key="5">
    <source>
        <dbReference type="Proteomes" id="UP001153076"/>
    </source>
</evidence>
<gene>
    <name evidence="4" type="ORF">Cgig2_008742</name>
</gene>
<feature type="compositionally biased region" description="Polar residues" evidence="2">
    <location>
        <begin position="26"/>
        <end position="49"/>
    </location>
</feature>
<dbReference type="EMBL" id="JAKOGI010000165">
    <property type="protein sequence ID" value="KAJ8441481.1"/>
    <property type="molecule type" value="Genomic_DNA"/>
</dbReference>
<feature type="region of interest" description="Disordered" evidence="2">
    <location>
        <begin position="1"/>
        <end position="49"/>
    </location>
</feature>
<feature type="compositionally biased region" description="Basic residues" evidence="2">
    <location>
        <begin position="1"/>
        <end position="11"/>
    </location>
</feature>
<evidence type="ECO:0000256" key="2">
    <source>
        <dbReference type="SAM" id="MobiDB-lite"/>
    </source>
</evidence>
<dbReference type="SUPFAM" id="SSF56219">
    <property type="entry name" value="DNase I-like"/>
    <property type="match status" value="1"/>
</dbReference>
<dbReference type="Gene3D" id="3.60.10.10">
    <property type="entry name" value="Endonuclease/exonuclease/phosphatase"/>
    <property type="match status" value="1"/>
</dbReference>
<reference evidence="4" key="1">
    <citation type="submission" date="2022-04" db="EMBL/GenBank/DDBJ databases">
        <title>Carnegiea gigantea Genome sequencing and assembly v2.</title>
        <authorList>
            <person name="Copetti D."/>
            <person name="Sanderson M.J."/>
            <person name="Burquez A."/>
            <person name="Wojciechowski M.F."/>
        </authorList>
    </citation>
    <scope>NUCLEOTIDE SEQUENCE</scope>
    <source>
        <strain evidence="4">SGP5-SGP5p</strain>
        <tissue evidence="4">Aerial part</tissue>
    </source>
</reference>
<feature type="coiled-coil region" evidence="1">
    <location>
        <begin position="504"/>
        <end position="546"/>
    </location>
</feature>
<dbReference type="OrthoDB" id="851886at2759"/>
<dbReference type="AlphaFoldDB" id="A0A9Q1QH99"/>
<organism evidence="4 5">
    <name type="scientific">Carnegiea gigantea</name>
    <dbReference type="NCBI Taxonomy" id="171969"/>
    <lineage>
        <taxon>Eukaryota</taxon>
        <taxon>Viridiplantae</taxon>
        <taxon>Streptophyta</taxon>
        <taxon>Embryophyta</taxon>
        <taxon>Tracheophyta</taxon>
        <taxon>Spermatophyta</taxon>
        <taxon>Magnoliopsida</taxon>
        <taxon>eudicotyledons</taxon>
        <taxon>Gunneridae</taxon>
        <taxon>Pentapetalae</taxon>
        <taxon>Caryophyllales</taxon>
        <taxon>Cactineae</taxon>
        <taxon>Cactaceae</taxon>
        <taxon>Cactoideae</taxon>
        <taxon>Echinocereeae</taxon>
        <taxon>Carnegiea</taxon>
    </lineage>
</organism>
<dbReference type="InterPro" id="IPR036691">
    <property type="entry name" value="Endo/exonu/phosph_ase_sf"/>
</dbReference>
<dbReference type="Pfam" id="PF14111">
    <property type="entry name" value="DUF4283"/>
    <property type="match status" value="1"/>
</dbReference>
<dbReference type="InterPro" id="IPR025558">
    <property type="entry name" value="DUF4283"/>
</dbReference>
<keyword evidence="5" id="KW-1185">Reference proteome</keyword>
<proteinExistence type="predicted"/>
<protein>
    <recommendedName>
        <fullName evidence="3">DUF4283 domain-containing protein</fullName>
    </recommendedName>
</protein>
<comment type="caution">
    <text evidence="4">The sequence shown here is derived from an EMBL/GenBank/DDBJ whole genome shotgun (WGS) entry which is preliminary data.</text>
</comment>
<evidence type="ECO:0000259" key="3">
    <source>
        <dbReference type="Pfam" id="PF14111"/>
    </source>
</evidence>
<name>A0A9Q1QH99_9CARY</name>
<sequence length="663" mass="75910">MASGGRKGRAKQARDQVSPGIPVATQEGTIELDSTSKGESSNATVPVTTEVSEIEQLRVPSPNTYDEALQSNTIESSYAAMADPDEGTSLNFVHSPMVNGVKCAKIEPQDVQSKIDYWKSAVLCSVIGANPLLEVIEGFVRRIWQACEIDKVCLVRKGVFLVRFQNLNDQFTVVQRGVYFFDNKPFIVKPWSEDMDLNTEDLVSLPVWVRLSDLDVKYWGPESLSKLGSMLGVPIKTDKFTRDKAFLRYARLLIEMQLQDSFPDFIDFVNEHNVVVRQKVEYEWKPSKCTFCKMFGHTDEECRKKPLPRAEWRLITRQNPPPSSSALAQPSMDAEGFVQVRRKTMVSVYKEQSGPTQLQNSFDNLTEGEDPETVLPSTEVLYSRERMGGTEVQFHEIKNFSDCISTCEVQELKSNGPYYTWTNKTIWTRIDRVFVNTYWYNIFALSHLNYMDSSLSDHTAMVLSFPWCPKPKPSFQFCDMWIRDPSFLPLMSTIAEHLVSHDPNTKLKLLLQHAKIALQKLNKDRYADLKTQLSMARADLKKAQMMLSNSPGDIELLHHVEISRAHYIQILSYVIDIIKQQSKADWIGYGDESIMYFFAKIKKRKTDTYIPSIQDDQGHTRQGFEEVKEVMQTYYHSLRGKQTLERTQLDPHMIGKGNTLTVE</sequence>
<accession>A0A9Q1QH99</accession>
<evidence type="ECO:0000256" key="1">
    <source>
        <dbReference type="SAM" id="Coils"/>
    </source>
</evidence>
<dbReference type="Proteomes" id="UP001153076">
    <property type="component" value="Unassembled WGS sequence"/>
</dbReference>